<comment type="similarity">
    <text evidence="1">Belongs to the TRAFAC class TrmE-Era-EngA-EngB-Septin-like GTPase superfamily. Septin GTPase family.</text>
</comment>
<dbReference type="PANTHER" id="PTHR18884">
    <property type="entry name" value="SEPTIN"/>
    <property type="match status" value="1"/>
</dbReference>
<feature type="compositionally biased region" description="Polar residues" evidence="2">
    <location>
        <begin position="1"/>
        <end position="11"/>
    </location>
</feature>
<dbReference type="InterPro" id="IPR030379">
    <property type="entry name" value="G_SEPTIN_dom"/>
</dbReference>
<gene>
    <name evidence="5" type="ORF">RMAR00112_LOCUS30521</name>
</gene>
<keyword evidence="3" id="KW-1133">Transmembrane helix</keyword>
<dbReference type="GO" id="GO:0005525">
    <property type="term" value="F:GTP binding"/>
    <property type="evidence" value="ECO:0007669"/>
    <property type="project" value="UniProtKB-KW"/>
</dbReference>
<accession>A0A7S3A6X7</accession>
<evidence type="ECO:0000313" key="5">
    <source>
        <dbReference type="EMBL" id="CAE0062451.1"/>
    </source>
</evidence>
<keyword evidence="3" id="KW-0472">Membrane</keyword>
<evidence type="ECO:0000256" key="1">
    <source>
        <dbReference type="RuleBase" id="RU004560"/>
    </source>
</evidence>
<organism evidence="5">
    <name type="scientific">Rhodosorus marinus</name>
    <dbReference type="NCBI Taxonomy" id="101924"/>
    <lineage>
        <taxon>Eukaryota</taxon>
        <taxon>Rhodophyta</taxon>
        <taxon>Stylonematophyceae</taxon>
        <taxon>Stylonematales</taxon>
        <taxon>Stylonemataceae</taxon>
        <taxon>Rhodosorus</taxon>
    </lineage>
</organism>
<keyword evidence="3" id="KW-0812">Transmembrane</keyword>
<feature type="domain" description="Septin-type G" evidence="4">
    <location>
        <begin position="75"/>
        <end position="327"/>
    </location>
</feature>
<keyword evidence="1" id="KW-0547">Nucleotide-binding</keyword>
<dbReference type="Gene3D" id="3.40.50.300">
    <property type="entry name" value="P-loop containing nucleotide triphosphate hydrolases"/>
    <property type="match status" value="1"/>
</dbReference>
<feature type="transmembrane region" description="Helical" evidence="3">
    <location>
        <begin position="336"/>
        <end position="354"/>
    </location>
</feature>
<reference evidence="5" key="1">
    <citation type="submission" date="2021-01" db="EMBL/GenBank/DDBJ databases">
        <authorList>
            <person name="Corre E."/>
            <person name="Pelletier E."/>
            <person name="Niang G."/>
            <person name="Scheremetjew M."/>
            <person name="Finn R."/>
            <person name="Kale V."/>
            <person name="Holt S."/>
            <person name="Cochrane G."/>
            <person name="Meng A."/>
            <person name="Brown T."/>
            <person name="Cohen L."/>
        </authorList>
    </citation>
    <scope>NUCLEOTIDE SEQUENCE</scope>
    <source>
        <strain evidence="5">CCMP 769</strain>
    </source>
</reference>
<evidence type="ECO:0000259" key="4">
    <source>
        <dbReference type="PROSITE" id="PS51719"/>
    </source>
</evidence>
<protein>
    <recommendedName>
        <fullName evidence="4">Septin-type G domain-containing protein</fullName>
    </recommendedName>
</protein>
<feature type="region of interest" description="Disordered" evidence="2">
    <location>
        <begin position="365"/>
        <end position="389"/>
    </location>
</feature>
<feature type="compositionally biased region" description="Basic and acidic residues" evidence="2">
    <location>
        <begin position="42"/>
        <end position="51"/>
    </location>
</feature>
<dbReference type="Pfam" id="PF00735">
    <property type="entry name" value="Septin"/>
    <property type="match status" value="2"/>
</dbReference>
<keyword evidence="1" id="KW-0342">GTP-binding</keyword>
<evidence type="ECO:0000256" key="2">
    <source>
        <dbReference type="SAM" id="MobiDB-lite"/>
    </source>
</evidence>
<dbReference type="InterPro" id="IPR027417">
    <property type="entry name" value="P-loop_NTPase"/>
</dbReference>
<evidence type="ECO:0000256" key="3">
    <source>
        <dbReference type="SAM" id="Phobius"/>
    </source>
</evidence>
<sequence length="389" mass="43327">MEAQSQANVTPAKTKPNPRWVEAGGADSKSPSKSTAKVSGRWVEEASSDKSTELPELAGVRDGIMRQRMNDLGVKGETINIVAVGESGLGKTTLLSNIFSKDLRANSGNDSHLHPVMKTIGISQTEFKFVMDEVPFRVTMTDTPGFGDSLDLERSFRTVIKYLDYCNKHALEEETRVTRAGSTNYEDCLVDAVLFFFAPHRIKEVDLEILRRIDGKAPVIPVLAKSDAMTMEELTLFREEVVKTLAENNITVVHEPFAVVASMYPKKASDGSVKVGREYPWGFVEVENENYSDIGALRRCILTDGLSDLKRRKIELYEGYRSRTLLRRQSGIVKRVIGVLIRVAVVATIVPLALRMERGVMNRLASAEGKESESTSQGQGERRSSRRRR</sequence>
<feature type="region of interest" description="Disordered" evidence="2">
    <location>
        <begin position="1"/>
        <end position="51"/>
    </location>
</feature>
<proteinExistence type="inferred from homology"/>
<dbReference type="AlphaFoldDB" id="A0A7S3A6X7"/>
<name>A0A7S3A6X7_9RHOD</name>
<dbReference type="PROSITE" id="PS51719">
    <property type="entry name" value="G_SEPTIN"/>
    <property type="match status" value="1"/>
</dbReference>
<dbReference type="SUPFAM" id="SSF52540">
    <property type="entry name" value="P-loop containing nucleoside triphosphate hydrolases"/>
    <property type="match status" value="1"/>
</dbReference>
<dbReference type="EMBL" id="HBHW01039664">
    <property type="protein sequence ID" value="CAE0062451.1"/>
    <property type="molecule type" value="Transcribed_RNA"/>
</dbReference>